<dbReference type="InterPro" id="IPR011624">
    <property type="entry name" value="Metal-dep_PHydrolase_7TM_extra"/>
</dbReference>
<dbReference type="FunCoup" id="E8N4U8">
    <property type="interactions" value="17"/>
</dbReference>
<organism evidence="3 4">
    <name type="scientific">Anaerolinea thermophila (strain DSM 14523 / JCM 11388 / NBRC 100420 / UNI-1)</name>
    <dbReference type="NCBI Taxonomy" id="926569"/>
    <lineage>
        <taxon>Bacteria</taxon>
        <taxon>Bacillati</taxon>
        <taxon>Chloroflexota</taxon>
        <taxon>Anaerolineae</taxon>
        <taxon>Anaerolineales</taxon>
        <taxon>Anaerolineaceae</taxon>
        <taxon>Anaerolinea</taxon>
    </lineage>
</organism>
<dbReference type="EMBL" id="AP012029">
    <property type="protein sequence ID" value="BAJ63462.1"/>
    <property type="molecule type" value="Genomic_DNA"/>
</dbReference>
<keyword evidence="1" id="KW-0812">Transmembrane</keyword>
<dbReference type="PANTHER" id="PTHR36442">
    <property type="entry name" value="CYCLIC-DI-AMP PHOSPHODIESTERASE PGPH"/>
    <property type="match status" value="1"/>
</dbReference>
<protein>
    <submittedName>
        <fullName evidence="3">Hypothetical membrane protein</fullName>
    </submittedName>
</protein>
<dbReference type="NCBIfam" id="TIGR00277">
    <property type="entry name" value="HDIG"/>
    <property type="match status" value="1"/>
</dbReference>
<feature type="transmembrane region" description="Helical" evidence="1">
    <location>
        <begin position="394"/>
        <end position="415"/>
    </location>
</feature>
<dbReference type="InterPro" id="IPR006675">
    <property type="entry name" value="HDIG_dom"/>
</dbReference>
<proteinExistence type="predicted"/>
<dbReference type="AlphaFoldDB" id="E8N4U8"/>
<dbReference type="OrthoDB" id="9806952at2"/>
<dbReference type="KEGG" id="atm:ANT_14340"/>
<dbReference type="SMART" id="SM00471">
    <property type="entry name" value="HDc"/>
    <property type="match status" value="1"/>
</dbReference>
<keyword evidence="1" id="KW-1133">Transmembrane helix</keyword>
<dbReference type="Pfam" id="PF07698">
    <property type="entry name" value="7TM-7TMR_HD"/>
    <property type="match status" value="1"/>
</dbReference>
<feature type="transmembrane region" description="Helical" evidence="1">
    <location>
        <begin position="422"/>
        <end position="449"/>
    </location>
</feature>
<dbReference type="HOGENOM" id="CLU_015767_1_1_0"/>
<keyword evidence="1" id="KW-0472">Membrane</keyword>
<dbReference type="Proteomes" id="UP000008922">
    <property type="component" value="Chromosome"/>
</dbReference>
<dbReference type="RefSeq" id="WP_013559844.1">
    <property type="nucleotide sequence ID" value="NC_014960.1"/>
</dbReference>
<keyword evidence="4" id="KW-1185">Reference proteome</keyword>
<evidence type="ECO:0000259" key="2">
    <source>
        <dbReference type="SMART" id="SM00471"/>
    </source>
</evidence>
<dbReference type="Pfam" id="PF07697">
    <property type="entry name" value="7TMR-HDED"/>
    <property type="match status" value="1"/>
</dbReference>
<dbReference type="InterPro" id="IPR052722">
    <property type="entry name" value="PgpH_phosphodiesterase"/>
</dbReference>
<sequence length="711" mass="79618">MSLSTLKARLLTPYTRKLFQAFILLMTSGLSFVVLWLPIASRPLIYTLSPGDVAPQDIEAPYSLSYVSEVLTEQARQEAEQKTQPVYLPSDASITRRQIEKMRVTFQYVNTVRLDSFASPAEKIEDLLKAKDLNLSEEEATILITMDQTNWELIQNEALRVLEQSMRETIREDQLQEAIKRIPSLISFSLSPEEAQLVSKIIRPFITPNSLYSPEQTEMAKKSAREAVQPVVKQFVAGETIVRRGQIITPLTYEALQQYKLIRSNNRNRELISLLSLILVLTALIGLFFYRKHIPISGSLRFSFIIAVFFLIFLFSARALVPNRAVVPYLFPIPAFGLTITSLFGMELGIILSIPLSILTAYGTTNSLDLTVYYLLSSIVGIFVLGKAQRLSHFIWAGICIGATGSAVVVAYRLISPYTDLIGIATLVGSAFLSGIASASLTILFQYIFSQWLGLTTALQLLDLSRPDHPLLRLIMQNAPGSYQHSLQVAVLAEQAAEKIGADAMLVRVGGMYHDAGKALNPAFFIENQAGTSLDTHDDLPPEDAARVIIQHVLDGVELAKKYRVPSRIQDFIREHHGTMVTRYQYARALEKANGDSSKVDIEQFRYPGPPPASRETALLMLADGTQARVRAELPETEEEIRAVVKKVIDYCLKEGQLDNTRLTLRDLTLITESFVQTLKNTYHPRIRYPEVQHLSSQKETVLSIPVKEKE</sequence>
<dbReference type="InterPro" id="IPR006674">
    <property type="entry name" value="HD_domain"/>
</dbReference>
<dbReference type="InterPro" id="IPR003607">
    <property type="entry name" value="HD/PDEase_dom"/>
</dbReference>
<dbReference type="PANTHER" id="PTHR36442:SF1">
    <property type="entry name" value="CYCLIC-DI-AMP PHOSPHODIESTERASE PGPH"/>
    <property type="match status" value="1"/>
</dbReference>
<evidence type="ECO:0000256" key="1">
    <source>
        <dbReference type="SAM" id="Phobius"/>
    </source>
</evidence>
<evidence type="ECO:0000313" key="4">
    <source>
        <dbReference type="Proteomes" id="UP000008922"/>
    </source>
</evidence>
<dbReference type="STRING" id="926569.ANT_14340"/>
<dbReference type="eggNOG" id="COG1480">
    <property type="taxonomic scope" value="Bacteria"/>
</dbReference>
<feature type="transmembrane region" description="Helical" evidence="1">
    <location>
        <begin position="333"/>
        <end position="358"/>
    </location>
</feature>
<evidence type="ECO:0000313" key="3">
    <source>
        <dbReference type="EMBL" id="BAJ63462.1"/>
    </source>
</evidence>
<dbReference type="Pfam" id="PF01966">
    <property type="entry name" value="HD"/>
    <property type="match status" value="1"/>
</dbReference>
<dbReference type="InParanoid" id="E8N4U8"/>
<reference evidence="3 4" key="1">
    <citation type="submission" date="2010-12" db="EMBL/GenBank/DDBJ databases">
        <title>Whole genome sequence of Anaerolinea thermophila UNI-1.</title>
        <authorList>
            <person name="Narita-Yamada S."/>
            <person name="Kishi E."/>
            <person name="Watanabe Y."/>
            <person name="Takasaki K."/>
            <person name="Ankai A."/>
            <person name="Oguchi A."/>
            <person name="Fukui S."/>
            <person name="Takahashi M."/>
            <person name="Yashiro I."/>
            <person name="Hosoyama A."/>
            <person name="Sekiguchi Y."/>
            <person name="Hanada S."/>
            <person name="Fujita N."/>
        </authorList>
    </citation>
    <scope>NUCLEOTIDE SEQUENCE [LARGE SCALE GENOMIC DNA]</scope>
    <source>
        <strain evidence="4">DSM 14523 / JCM 11388 / NBRC 100420 / UNI-1</strain>
    </source>
</reference>
<feature type="transmembrane region" description="Helical" evidence="1">
    <location>
        <begin position="271"/>
        <end position="290"/>
    </location>
</feature>
<feature type="transmembrane region" description="Helical" evidence="1">
    <location>
        <begin position="370"/>
        <end position="388"/>
    </location>
</feature>
<dbReference type="SUPFAM" id="SSF109604">
    <property type="entry name" value="HD-domain/PDEase-like"/>
    <property type="match status" value="1"/>
</dbReference>
<accession>E8N4U8</accession>
<gene>
    <name evidence="3" type="ordered locus">ANT_14340</name>
</gene>
<dbReference type="Gene3D" id="1.10.3210.10">
    <property type="entry name" value="Hypothetical protein af1432"/>
    <property type="match status" value="1"/>
</dbReference>
<name>E8N4U8_ANATU</name>
<dbReference type="CDD" id="cd00077">
    <property type="entry name" value="HDc"/>
    <property type="match status" value="1"/>
</dbReference>
<feature type="transmembrane region" description="Helical" evidence="1">
    <location>
        <begin position="21"/>
        <end position="39"/>
    </location>
</feature>
<dbReference type="InterPro" id="IPR011621">
    <property type="entry name" value="Metal-dep_PHydrolase_7TM_intra"/>
</dbReference>
<feature type="transmembrane region" description="Helical" evidence="1">
    <location>
        <begin position="302"/>
        <end position="321"/>
    </location>
</feature>
<feature type="domain" description="HD/PDEase" evidence="2">
    <location>
        <begin position="478"/>
        <end position="638"/>
    </location>
</feature>